<protein>
    <submittedName>
        <fullName evidence="1">ImmA/IrrE family metallo-endopeptidase</fullName>
    </submittedName>
</protein>
<reference evidence="1 2" key="1">
    <citation type="submission" date="2023-02" db="EMBL/GenBank/DDBJ databases">
        <title>Genome sequence of Lacticaseibacillus sp. KACC 23028.</title>
        <authorList>
            <person name="Kim S."/>
            <person name="Heo J."/>
            <person name="Kwon S.-W."/>
        </authorList>
    </citation>
    <scope>NUCLEOTIDE SEQUENCE [LARGE SCALE GENOMIC DNA]</scope>
    <source>
        <strain evidence="1 2">KACC 23028</strain>
    </source>
</reference>
<name>A0ABY7WU03_9LACO</name>
<accession>A0ABY7WU03</accession>
<dbReference type="Proteomes" id="UP001220377">
    <property type="component" value="Chromosome"/>
</dbReference>
<gene>
    <name evidence="1" type="ORF">PQ472_05010</name>
</gene>
<keyword evidence="2" id="KW-1185">Reference proteome</keyword>
<dbReference type="EMBL" id="CP117884">
    <property type="protein sequence ID" value="WDF83596.1"/>
    <property type="molecule type" value="Genomic_DNA"/>
</dbReference>
<sequence>MNDTLTKILGYAYDHGIGIEVHRDLPDDWPSVAIPQRKAIMLNANWGRPDEVPFMAAHEIGHVLNGDSGRLYYDNKRVKSDTERDADRTAIKVLYNICKNDEDFDAAYFNPVQFMENFKIPDCYRDYVQKIGGQYYGLLG</sequence>
<evidence type="ECO:0000313" key="2">
    <source>
        <dbReference type="Proteomes" id="UP001220377"/>
    </source>
</evidence>
<dbReference type="RefSeq" id="WP_274261853.1">
    <property type="nucleotide sequence ID" value="NZ_CP117884.1"/>
</dbReference>
<organism evidence="1 2">
    <name type="scientific">Lacticaseibacillus pabuli</name>
    <dbReference type="NCBI Taxonomy" id="3025672"/>
    <lineage>
        <taxon>Bacteria</taxon>
        <taxon>Bacillati</taxon>
        <taxon>Bacillota</taxon>
        <taxon>Bacilli</taxon>
        <taxon>Lactobacillales</taxon>
        <taxon>Lactobacillaceae</taxon>
        <taxon>Lacticaseibacillus</taxon>
    </lineage>
</organism>
<proteinExistence type="predicted"/>
<evidence type="ECO:0000313" key="1">
    <source>
        <dbReference type="EMBL" id="WDF83596.1"/>
    </source>
</evidence>